<dbReference type="RefSeq" id="XP_067495930.1">
    <property type="nucleotide sequence ID" value="XM_067629961.1"/>
</dbReference>
<dbReference type="OrthoDB" id="10352302at2759"/>
<feature type="compositionally biased region" description="Polar residues" evidence="1">
    <location>
        <begin position="1"/>
        <end position="12"/>
    </location>
</feature>
<feature type="compositionally biased region" description="Polar residues" evidence="1">
    <location>
        <begin position="425"/>
        <end position="454"/>
    </location>
</feature>
<evidence type="ECO:0000313" key="2">
    <source>
        <dbReference type="EMBL" id="RVD90386.1"/>
    </source>
</evidence>
<reference evidence="2 3" key="1">
    <citation type="submission" date="2019-01" db="EMBL/GenBank/DDBJ databases">
        <title>Intercellular communication is required for trap formation in the nematode-trapping fungus Duddingtonia flagrans.</title>
        <authorList>
            <person name="Youssar L."/>
            <person name="Wernet V."/>
            <person name="Hensel N."/>
            <person name="Hildebrandt H.-G."/>
            <person name="Fischer R."/>
        </authorList>
    </citation>
    <scope>NUCLEOTIDE SEQUENCE [LARGE SCALE GENOMIC DNA]</scope>
    <source>
        <strain evidence="2 3">CBS H-5679</strain>
    </source>
</reference>
<feature type="region of interest" description="Disordered" evidence="1">
    <location>
        <begin position="1"/>
        <end position="61"/>
    </location>
</feature>
<comment type="caution">
    <text evidence="2">The sequence shown here is derived from an EMBL/GenBank/DDBJ whole genome shotgun (WGS) entry which is preliminary data.</text>
</comment>
<feature type="compositionally biased region" description="Polar residues" evidence="1">
    <location>
        <begin position="42"/>
        <end position="52"/>
    </location>
</feature>
<organism evidence="2 3">
    <name type="scientific">Arthrobotrys flagrans</name>
    <name type="common">Nematode-trapping fungus</name>
    <name type="synonym">Trichothecium flagrans</name>
    <dbReference type="NCBI Taxonomy" id="97331"/>
    <lineage>
        <taxon>Eukaryota</taxon>
        <taxon>Fungi</taxon>
        <taxon>Dikarya</taxon>
        <taxon>Ascomycota</taxon>
        <taxon>Pezizomycotina</taxon>
        <taxon>Orbiliomycetes</taxon>
        <taxon>Orbiliales</taxon>
        <taxon>Orbiliaceae</taxon>
        <taxon>Arthrobotrys</taxon>
    </lineage>
</organism>
<sequence>MRRTPVVTSTTPKEGIPAPSTGIPPAPFMPQAFYPMPPNAGSAGSQGFTPYQNPLPPNASPDTNQGFVHYQNPLPPNFGRAASDGFVQYQNPTLFNAGGGPVANQEFFHSQNPSPIQFDTSSANIQEAPVVPRVPGAGNTTRGIKELASEILKFDETKRSHLLDLLQRQQKKKEEEATSSRVAQQSPNMVASGASALSVFGISSFGGQSPSGGGFAVPSNPQLDVVAEPRRTALLPTKYQLPGQNIASSAPIYLPPLPRISLPAPPQLLSKSPTELSHKTHPSISANLPTTIELTQGPTRGLPVVETLGEAAPEAELVTEAKSVAEVELIGAKEASKLPPKDHLKTSEKSLATIEPIQNIARTSLEATDEAKNSIIKCLISLELKDKNGRLLPARGHSFLKRADVNEPPLPPVRTTPEYRASIRSKPSQALNSRARVHQNTSRPLQTLPSNLQLSGEIRSVSPSSEERLSKNTPEEDQEENPPAQQFRFGNSDASFFHRMHDQFSSKDPLNMGNNKRKGENEKGKGKAKAPEERLDGGKLDDRYDWYQVDVEAVMGRAQPPRPPSKFLQSAQVVNPREDSNPEDTCLESSGNPELELTKIWMKDMKEQTDALTDDFPAGPRIVSDAPPIPLGIGGRSAPDLSLEGLNIGSSSEPTQLYPQPEENICPNGKDCPFFDFHHERAKAVEMLFRTHPIEVGQIGFRPWLLYDFFGVGEFVPNPQGPIAEPTPGHPFFEYTFDKINENKGGPRTQEEVDKYWEDRWAQEIAESSPNSRLEDRYFKVPILGLMGSPSTSDGDAGGEPGRRAHKRARLTDDSWVDEFVNWGEDVEEGEEEEEEEDQEEDQEEQGPGGT</sequence>
<feature type="region of interest" description="Disordered" evidence="1">
    <location>
        <begin position="504"/>
        <end position="539"/>
    </location>
</feature>
<proteinExistence type="predicted"/>
<dbReference type="Proteomes" id="UP000283090">
    <property type="component" value="Unassembled WGS sequence"/>
</dbReference>
<feature type="region of interest" description="Disordered" evidence="1">
    <location>
        <begin position="787"/>
        <end position="851"/>
    </location>
</feature>
<feature type="compositionally biased region" description="Basic and acidic residues" evidence="1">
    <location>
        <begin position="465"/>
        <end position="474"/>
    </location>
</feature>
<name>A0A437AH07_ARTFL</name>
<dbReference type="VEuPathDB" id="FungiDB:DFL_001352"/>
<gene>
    <name evidence="2" type="ORF">DFL_001352</name>
</gene>
<feature type="compositionally biased region" description="Acidic residues" evidence="1">
    <location>
        <begin position="825"/>
        <end position="845"/>
    </location>
</feature>
<keyword evidence="3" id="KW-1185">Reference proteome</keyword>
<protein>
    <submittedName>
        <fullName evidence="2">Uncharacterized protein</fullName>
    </submittedName>
</protein>
<feature type="compositionally biased region" description="Basic and acidic residues" evidence="1">
    <location>
        <begin position="517"/>
        <end position="539"/>
    </location>
</feature>
<dbReference type="GeneID" id="93583663"/>
<accession>A0A437AH07</accession>
<evidence type="ECO:0000313" key="3">
    <source>
        <dbReference type="Proteomes" id="UP000283090"/>
    </source>
</evidence>
<feature type="region of interest" description="Disordered" evidence="1">
    <location>
        <begin position="167"/>
        <end position="187"/>
    </location>
</feature>
<dbReference type="AlphaFoldDB" id="A0A437AH07"/>
<feature type="region of interest" description="Disordered" evidence="1">
    <location>
        <begin position="402"/>
        <end position="489"/>
    </location>
</feature>
<evidence type="ECO:0000256" key="1">
    <source>
        <dbReference type="SAM" id="MobiDB-lite"/>
    </source>
</evidence>
<dbReference type="EMBL" id="SAEB01000001">
    <property type="protein sequence ID" value="RVD90386.1"/>
    <property type="molecule type" value="Genomic_DNA"/>
</dbReference>